<feature type="compositionally biased region" description="Polar residues" evidence="1">
    <location>
        <begin position="701"/>
        <end position="712"/>
    </location>
</feature>
<feature type="compositionally biased region" description="Basic residues" evidence="1">
    <location>
        <begin position="1722"/>
        <end position="1733"/>
    </location>
</feature>
<feature type="region of interest" description="Disordered" evidence="1">
    <location>
        <begin position="1351"/>
        <end position="1467"/>
    </location>
</feature>
<feature type="compositionally biased region" description="Pro residues" evidence="1">
    <location>
        <begin position="118"/>
        <end position="129"/>
    </location>
</feature>
<reference evidence="2" key="1">
    <citation type="journal article" date="2023" name="PhytoFront">
        <title>Draft Genome Resources of Seven Strains of Tilletia horrida, Causal Agent of Kernel Smut of Rice.</title>
        <authorList>
            <person name="Khanal S."/>
            <person name="Antony Babu S."/>
            <person name="Zhou X.G."/>
        </authorList>
    </citation>
    <scope>NUCLEOTIDE SEQUENCE</scope>
    <source>
        <strain evidence="2">TX6</strain>
    </source>
</reference>
<feature type="compositionally biased region" description="Polar residues" evidence="1">
    <location>
        <begin position="1110"/>
        <end position="1123"/>
    </location>
</feature>
<feature type="compositionally biased region" description="Acidic residues" evidence="1">
    <location>
        <begin position="1790"/>
        <end position="1809"/>
    </location>
</feature>
<feature type="compositionally biased region" description="Low complexity" evidence="1">
    <location>
        <begin position="315"/>
        <end position="336"/>
    </location>
</feature>
<protein>
    <submittedName>
        <fullName evidence="2">Uncharacterized protein</fullName>
    </submittedName>
</protein>
<feature type="compositionally biased region" description="Low complexity" evidence="1">
    <location>
        <begin position="1645"/>
        <end position="1659"/>
    </location>
</feature>
<feature type="region of interest" description="Disordered" evidence="1">
    <location>
        <begin position="1626"/>
        <end position="1659"/>
    </location>
</feature>
<feature type="region of interest" description="Disordered" evidence="1">
    <location>
        <begin position="1710"/>
        <end position="1753"/>
    </location>
</feature>
<feature type="region of interest" description="Disordered" evidence="1">
    <location>
        <begin position="1788"/>
        <end position="1943"/>
    </location>
</feature>
<feature type="compositionally biased region" description="Polar residues" evidence="1">
    <location>
        <begin position="88"/>
        <end position="103"/>
    </location>
</feature>
<feature type="region of interest" description="Disordered" evidence="1">
    <location>
        <begin position="313"/>
        <end position="391"/>
    </location>
</feature>
<feature type="compositionally biased region" description="Low complexity" evidence="1">
    <location>
        <begin position="175"/>
        <end position="188"/>
    </location>
</feature>
<feature type="region of interest" description="Disordered" evidence="1">
    <location>
        <begin position="1486"/>
        <end position="1545"/>
    </location>
</feature>
<feature type="region of interest" description="Disordered" evidence="1">
    <location>
        <begin position="502"/>
        <end position="950"/>
    </location>
</feature>
<feature type="compositionally biased region" description="Polar residues" evidence="1">
    <location>
        <begin position="1435"/>
        <end position="1464"/>
    </location>
</feature>
<evidence type="ECO:0000256" key="1">
    <source>
        <dbReference type="SAM" id="MobiDB-lite"/>
    </source>
</evidence>
<feature type="compositionally biased region" description="Polar residues" evidence="1">
    <location>
        <begin position="1530"/>
        <end position="1539"/>
    </location>
</feature>
<accession>A0AAN6GPU7</accession>
<feature type="region of interest" description="Disordered" evidence="1">
    <location>
        <begin position="1074"/>
        <end position="1147"/>
    </location>
</feature>
<feature type="region of interest" description="Disordered" evidence="1">
    <location>
        <begin position="88"/>
        <end position="237"/>
    </location>
</feature>
<feature type="compositionally biased region" description="Basic and acidic residues" evidence="1">
    <location>
        <begin position="1934"/>
        <end position="1943"/>
    </location>
</feature>
<sequence length="1943" mass="201379">MSSSSGPERAGSGSARDEPGRSTDGAAAAAAVGERGTGQPSQRPLSLFLPGASLDLSGSLFNPAAPGNSSSAGIEDEIADSATITSSFASRQRVPTSASSSNFLLPPMPSTSGRPARPTRPPPPPPVPAHPASLPATPNLGTSSNRAAPTLPPLRTSSNTPSATSMSSAIGIHNSMRQSSDSASRSSSTPLNSPAPLPLLMVSNALRAEGRPSSDPNQLPRNSLSKQSNGKSSQLDSSHSFSFTRVAPSVSLQVFPVAENITMFGSTQTTSNYSVSGKVVLTINPIAHLGASSSRHISTDVDFVASPVSASNPMLSSAATASPSSAAPSATNLSPAYQRHRTRSPSPLVRSSESESTEGVDDSSVQQESMLSSIEGAASAEEREGHVSPAAPTLRVTSLKAAFRGYALYMDHTARFSALRLADVEQECLPEGAVLPIPIEPPQGAAASAPPPKTHKKYEIEFDLSVPGWLPASLRSRFGGNFYCVSAVAKLEDGRVIRSAGSMESGRSQHTSALADGEVSAASDVQRDEAREEAATPTTATELFSPEQIDGLPSGSRAAQYSREGEEHQSDGLPLPSSNSTNTIVAGKNPTEHLSAPPSPSPSGQRRASGVSLRERVEFPLPPPPPSAEGQQTTANPGTASSRSQSTRPVSYAPGSASSVVDYDRELPPIVGAHGSGSSRPSGLPVSASAGLLDVGGAASKSANAERSNPRPTSMLPPAREPSSSSSSSGIQRLKSFRQMRNSTAPSSPQMHASPSDLSVPLPALPPSSFATDSDGGVGAASSTKPSSLLSPDSSTTAAQDQSTSSGSSGSKKPTKARTSWLSKRAKQLSLHSSSSSSSTNKANEADTSASTDAEPLTAVPSTSRRGAGGVGGSSGPAHRAGMSAPPDQTTFSGSGSRSSGLTGERESSAGDTSRGGASGRPVLTLQTGTASQPREEGQRVRHTEPLVKVQGDGSIVLKSDPRVIVIRRCRDVVPIPVARVALPGVDALPMDMSQRDASPAGGQPSTSTGTAQSGAEPRAHRSELLATTPHHSSGARAAIIDESEHSATPGGTMEPEADLHPLERRERERAEMLEEDDAMDDGDGVLAPTSTSTATPNGRMEGGAGPVSGTATPSTNPAQTQDGAAEERNSALPMLPPAPSALSAPTDPHKLAAMVTAARNAASNGDSRSSSRRTGGASGSGAHRSGGTHGRHTHHSTSGTGNGGAPMRHFLHRPVLHAPAESNIEGDGLPFALTLSLPSHVHVEGASSDMLTFGLQIEVGRSSGWSKVRELGGLRLRDMELVCLQTERHSSAASRTFCNAFALPTHPQIGAEDIPILPDPSAGARKPYPASEHRLRQGYDRDLLENHIRMAKTGNVPNPRENNVERSRTTIVGPPPLAPKSEGDEGNTEGNANEGSSKGKDRKGKKASRGDGQPKSKKESRKSLSAAQVPDANEAQNGAASSTATPNNDGSQTTPVSSGSSKPLSRGRRAYANAMNRLSHFASAMLDSGNDSDQGGTNYEPGHGNGAAASTSANRAASSSHRRDKESSADQQRATYNFSGEDGNGVDLTKGRVRMTINLPLVPSGAERAREMGAVQLIPDYESPYVRIRHKLKVKLGFGFGGSPLGGEGWWGQALVMCVPVRFTDSPPAETRQPPPTVTIAQRSSESQSNGNASAASGSLDPIIETISSSIPVLPAYTQLFREDGSRLGDEGEDLPRYPGAPEGFVSVTRNGTETDANNIRNRRPSVLRHQRGSITGPQMIPSDEADGPLSNRIVPSRVVDEAAPNNGIDPQAQAAAAREIAEMSDVGDMVDEDSESEQEDTENDGEAEGSTGANGIDASDGDVEVDRPSLDGLVADSQKLSIGQATSSQSSLAEQKQITSSHAVELQAGTERERDVEEIGGEKGKGVAHFHLRASDADGHRSTASSSPEQYHGKESKWAMTSQADDLQTPKLEQDAHVSEE</sequence>
<feature type="compositionally biased region" description="Low complexity" evidence="1">
    <location>
        <begin position="1159"/>
        <end position="1186"/>
    </location>
</feature>
<feature type="compositionally biased region" description="Basic and acidic residues" evidence="1">
    <location>
        <begin position="934"/>
        <end position="946"/>
    </location>
</feature>
<feature type="compositionally biased region" description="Polar residues" evidence="1">
    <location>
        <begin position="1710"/>
        <end position="1721"/>
    </location>
</feature>
<dbReference type="EMBL" id="JAPDMZ010000128">
    <property type="protein sequence ID" value="KAK0548775.1"/>
    <property type="molecule type" value="Genomic_DNA"/>
</dbReference>
<evidence type="ECO:0000313" key="3">
    <source>
        <dbReference type="Proteomes" id="UP001176517"/>
    </source>
</evidence>
<feature type="region of interest" description="Disordered" evidence="1">
    <location>
        <begin position="1313"/>
        <end position="1333"/>
    </location>
</feature>
<evidence type="ECO:0000313" key="2">
    <source>
        <dbReference type="EMBL" id="KAK0548775.1"/>
    </source>
</evidence>
<feature type="compositionally biased region" description="Polar residues" evidence="1">
    <location>
        <begin position="629"/>
        <end position="649"/>
    </location>
</feature>
<feature type="compositionally biased region" description="Polar residues" evidence="1">
    <location>
        <begin position="214"/>
        <end position="231"/>
    </location>
</feature>
<feature type="compositionally biased region" description="Polar residues" evidence="1">
    <location>
        <begin position="840"/>
        <end position="852"/>
    </location>
</feature>
<gene>
    <name evidence="2" type="ORF">OC846_004349</name>
</gene>
<feature type="compositionally biased region" description="Basic and acidic residues" evidence="1">
    <location>
        <begin position="1872"/>
        <end position="1887"/>
    </location>
</feature>
<feature type="region of interest" description="Disordered" evidence="1">
    <location>
        <begin position="1"/>
        <end position="76"/>
    </location>
</feature>
<keyword evidence="3" id="KW-1185">Reference proteome</keyword>
<feature type="compositionally biased region" description="Low complexity" evidence="1">
    <location>
        <begin position="1508"/>
        <end position="1520"/>
    </location>
</feature>
<feature type="compositionally biased region" description="Basic and acidic residues" evidence="1">
    <location>
        <begin position="1409"/>
        <end position="1418"/>
    </location>
</feature>
<feature type="compositionally biased region" description="Basic and acidic residues" evidence="1">
    <location>
        <begin position="525"/>
        <end position="534"/>
    </location>
</feature>
<feature type="compositionally biased region" description="Polar residues" evidence="1">
    <location>
        <begin position="363"/>
        <end position="372"/>
    </location>
</feature>
<proteinExistence type="predicted"/>
<organism evidence="2 3">
    <name type="scientific">Tilletia horrida</name>
    <dbReference type="NCBI Taxonomy" id="155126"/>
    <lineage>
        <taxon>Eukaryota</taxon>
        <taxon>Fungi</taxon>
        <taxon>Dikarya</taxon>
        <taxon>Basidiomycota</taxon>
        <taxon>Ustilaginomycotina</taxon>
        <taxon>Exobasidiomycetes</taxon>
        <taxon>Tilletiales</taxon>
        <taxon>Tilletiaceae</taxon>
        <taxon>Tilletia</taxon>
    </lineage>
</organism>
<name>A0AAN6GPU7_9BASI</name>
<feature type="compositionally biased region" description="Low complexity" evidence="1">
    <location>
        <begin position="893"/>
        <end position="903"/>
    </location>
</feature>
<feature type="region of interest" description="Disordered" evidence="1">
    <location>
        <begin position="991"/>
        <end position="1024"/>
    </location>
</feature>
<feature type="compositionally biased region" description="Low complexity" evidence="1">
    <location>
        <begin position="780"/>
        <end position="811"/>
    </location>
</feature>
<feature type="compositionally biased region" description="Polar residues" evidence="1">
    <location>
        <begin position="1840"/>
        <end position="1864"/>
    </location>
</feature>
<feature type="compositionally biased region" description="Acidic residues" evidence="1">
    <location>
        <begin position="1074"/>
        <end position="1084"/>
    </location>
</feature>
<feature type="region of interest" description="Disordered" evidence="1">
    <location>
        <begin position="1159"/>
        <end position="1209"/>
    </location>
</feature>
<feature type="compositionally biased region" description="Polar residues" evidence="1">
    <location>
        <begin position="739"/>
        <end position="751"/>
    </location>
</feature>
<feature type="compositionally biased region" description="Low complexity" evidence="1">
    <location>
        <begin position="156"/>
        <end position="168"/>
    </location>
</feature>
<dbReference type="Proteomes" id="UP001176517">
    <property type="component" value="Unassembled WGS sequence"/>
</dbReference>
<feature type="compositionally biased region" description="Polar residues" evidence="1">
    <location>
        <begin position="1004"/>
        <end position="1014"/>
    </location>
</feature>
<comment type="caution">
    <text evidence="2">The sequence shown here is derived from an EMBL/GenBank/DDBJ whole genome shotgun (WGS) entry which is preliminary data.</text>
</comment>
<feature type="compositionally biased region" description="Low complexity" evidence="1">
    <location>
        <begin position="753"/>
        <end position="771"/>
    </location>
</feature>